<dbReference type="AlphaFoldDB" id="A0AAV7QJX6"/>
<feature type="compositionally biased region" description="Basic and acidic residues" evidence="1">
    <location>
        <begin position="1"/>
        <end position="13"/>
    </location>
</feature>
<proteinExistence type="predicted"/>
<feature type="compositionally biased region" description="Basic and acidic residues" evidence="1">
    <location>
        <begin position="21"/>
        <end position="33"/>
    </location>
</feature>
<keyword evidence="3" id="KW-1185">Reference proteome</keyword>
<dbReference type="Proteomes" id="UP001066276">
    <property type="component" value="Chromosome 6"/>
</dbReference>
<reference evidence="2" key="1">
    <citation type="journal article" date="2022" name="bioRxiv">
        <title>Sequencing and chromosome-scale assembly of the giantPleurodeles waltlgenome.</title>
        <authorList>
            <person name="Brown T."/>
            <person name="Elewa A."/>
            <person name="Iarovenko S."/>
            <person name="Subramanian E."/>
            <person name="Araus A.J."/>
            <person name="Petzold A."/>
            <person name="Susuki M."/>
            <person name="Suzuki K.-i.T."/>
            <person name="Hayashi T."/>
            <person name="Toyoda A."/>
            <person name="Oliveira C."/>
            <person name="Osipova E."/>
            <person name="Leigh N.D."/>
            <person name="Simon A."/>
            <person name="Yun M.H."/>
        </authorList>
    </citation>
    <scope>NUCLEOTIDE SEQUENCE</scope>
    <source>
        <strain evidence="2">20211129_DDA</strain>
        <tissue evidence="2">Liver</tissue>
    </source>
</reference>
<name>A0AAV7QJX6_PLEWA</name>
<comment type="caution">
    <text evidence="2">The sequence shown here is derived from an EMBL/GenBank/DDBJ whole genome shotgun (WGS) entry which is preliminary data.</text>
</comment>
<feature type="region of interest" description="Disordered" evidence="1">
    <location>
        <begin position="1"/>
        <end position="44"/>
    </location>
</feature>
<organism evidence="2 3">
    <name type="scientific">Pleurodeles waltl</name>
    <name type="common">Iberian ribbed newt</name>
    <dbReference type="NCBI Taxonomy" id="8319"/>
    <lineage>
        <taxon>Eukaryota</taxon>
        <taxon>Metazoa</taxon>
        <taxon>Chordata</taxon>
        <taxon>Craniata</taxon>
        <taxon>Vertebrata</taxon>
        <taxon>Euteleostomi</taxon>
        <taxon>Amphibia</taxon>
        <taxon>Batrachia</taxon>
        <taxon>Caudata</taxon>
        <taxon>Salamandroidea</taxon>
        <taxon>Salamandridae</taxon>
        <taxon>Pleurodelinae</taxon>
        <taxon>Pleurodeles</taxon>
    </lineage>
</organism>
<evidence type="ECO:0000256" key="1">
    <source>
        <dbReference type="SAM" id="MobiDB-lite"/>
    </source>
</evidence>
<protein>
    <submittedName>
        <fullName evidence="2">Uncharacterized protein</fullName>
    </submittedName>
</protein>
<sequence>MIRRSEVKEGEKGGRRKTRVRRGEMQGEAEIRERKRKGERRKRKNDLACYFAKVTTPFTFVDELFLLLLDAACFFSVLMDNGISDSAFFTNCKGATKRRREPLEQASAFV</sequence>
<gene>
    <name evidence="2" type="ORF">NDU88_007112</name>
</gene>
<evidence type="ECO:0000313" key="2">
    <source>
        <dbReference type="EMBL" id="KAJ1140774.1"/>
    </source>
</evidence>
<feature type="compositionally biased region" description="Basic residues" evidence="1">
    <location>
        <begin position="34"/>
        <end position="44"/>
    </location>
</feature>
<evidence type="ECO:0000313" key="3">
    <source>
        <dbReference type="Proteomes" id="UP001066276"/>
    </source>
</evidence>
<dbReference type="EMBL" id="JANPWB010000010">
    <property type="protein sequence ID" value="KAJ1140774.1"/>
    <property type="molecule type" value="Genomic_DNA"/>
</dbReference>
<accession>A0AAV7QJX6</accession>